<organism evidence="1 2">
    <name type="scientific">Candidatus Argoarchaeum ethanivorans</name>
    <dbReference type="NCBI Taxonomy" id="2608793"/>
    <lineage>
        <taxon>Archaea</taxon>
        <taxon>Methanobacteriati</taxon>
        <taxon>Methanobacteriota</taxon>
        <taxon>Stenosarchaea group</taxon>
        <taxon>Methanomicrobia</taxon>
        <taxon>Methanosarcinales</taxon>
        <taxon>Methanosarcinales incertae sedis</taxon>
        <taxon>GOM Arc I cluster</taxon>
        <taxon>Candidatus Argoarchaeum</taxon>
    </lineage>
</organism>
<dbReference type="EMBL" id="CAJHIO010000037">
    <property type="protein sequence ID" value="CAD6493671.1"/>
    <property type="molecule type" value="Genomic_DNA"/>
</dbReference>
<reference evidence="1" key="1">
    <citation type="submission" date="2020-10" db="EMBL/GenBank/DDBJ databases">
        <authorList>
            <person name="Hahn C.J."/>
            <person name="Laso-Perez R."/>
            <person name="Vulcano F."/>
            <person name="Vaziourakis K.-M."/>
            <person name="Stokke R."/>
            <person name="Steen I.H."/>
            <person name="Teske A."/>
            <person name="Boetius A."/>
            <person name="Liebeke M."/>
            <person name="Amann R."/>
            <person name="Knittel K."/>
        </authorList>
    </citation>
    <scope>NUCLEOTIDE SEQUENCE</scope>
    <source>
        <strain evidence="1">Gfbio:e3339647-f889-4370-9287-4fb5cb688e4c:AG392O15_GoMArc1</strain>
    </source>
</reference>
<evidence type="ECO:0000313" key="1">
    <source>
        <dbReference type="EMBL" id="CAD6493671.1"/>
    </source>
</evidence>
<dbReference type="Proteomes" id="UP000610373">
    <property type="component" value="Unassembled WGS sequence"/>
</dbReference>
<dbReference type="InterPro" id="IPR036388">
    <property type="entry name" value="WH-like_DNA-bd_sf"/>
</dbReference>
<evidence type="ECO:0000313" key="2">
    <source>
        <dbReference type="Proteomes" id="UP000610373"/>
    </source>
</evidence>
<comment type="caution">
    <text evidence="1">The sequence shown here is derived from an EMBL/GenBank/DDBJ whole genome shotgun (WGS) entry which is preliminary data.</text>
</comment>
<sequence length="159" mass="18232">MNTNDFTSTQLAIIALLTAKDIHGKDFAPIPGRIHLIKEVFAFKKTDIGNGLLDELEFEPDNFGPFDETIFAAIDELNDAKLVKFVKLNRHSKIELTEKGKDIANEIWKKLRNDIKAIIEYIKVNFNHISSEKLLDKIYSLYPEMAKNSVSKVAKKYQY</sequence>
<dbReference type="Gene3D" id="1.10.10.10">
    <property type="entry name" value="Winged helix-like DNA-binding domain superfamily/Winged helix DNA-binding domain"/>
    <property type="match status" value="1"/>
</dbReference>
<gene>
    <name evidence="1" type="ORF">CHKLHMKO_00514</name>
</gene>
<protein>
    <recommendedName>
        <fullName evidence="3">HTH marR-type domain-containing protein</fullName>
    </recommendedName>
</protein>
<accession>A0A811TBF2</accession>
<evidence type="ECO:0008006" key="3">
    <source>
        <dbReference type="Google" id="ProtNLM"/>
    </source>
</evidence>
<name>A0A811TBF2_9EURY</name>
<proteinExistence type="predicted"/>
<dbReference type="AlphaFoldDB" id="A0A811TBF2"/>